<comment type="similarity">
    <text evidence="1 4">Belongs to the TOM1 family.</text>
</comment>
<dbReference type="GO" id="GO:0005768">
    <property type="term" value="C:endosome"/>
    <property type="evidence" value="ECO:0007669"/>
    <property type="project" value="TreeGrafter"/>
</dbReference>
<dbReference type="PROSITE" id="PS50909">
    <property type="entry name" value="GAT"/>
    <property type="match status" value="1"/>
</dbReference>
<evidence type="ECO:0000256" key="2">
    <source>
        <dbReference type="ARBA" id="ARBA00022448"/>
    </source>
</evidence>
<evidence type="ECO:0000256" key="1">
    <source>
        <dbReference type="ARBA" id="ARBA00007708"/>
    </source>
</evidence>
<dbReference type="PANTHER" id="PTHR13856">
    <property type="entry name" value="VHS DOMAIN CONTAINING PROTEIN FAMILY"/>
    <property type="match status" value="1"/>
</dbReference>
<dbReference type="GO" id="GO:0007165">
    <property type="term" value="P:signal transduction"/>
    <property type="evidence" value="ECO:0007669"/>
    <property type="project" value="TreeGrafter"/>
</dbReference>
<reference evidence="7 8" key="1">
    <citation type="submission" date="2017-12" db="EMBL/GenBank/DDBJ databases">
        <title>Integrating genomic resources of turbot (Scophthalmus maximus) in depth evaluation of genetic and physical mapping variation across individuals.</title>
        <authorList>
            <person name="Martinez P."/>
        </authorList>
    </citation>
    <scope>NUCLEOTIDE SEQUENCE [LARGE SCALE GENOMIC DNA]</scope>
</reference>
<proteinExistence type="inferred from homology"/>
<dbReference type="InterPro" id="IPR014645">
    <property type="entry name" value="TOM1"/>
</dbReference>
<dbReference type="InterPro" id="IPR008942">
    <property type="entry name" value="ENTH_VHS"/>
</dbReference>
<name>A0A2U9CPE4_SCOMX</name>
<dbReference type="SUPFAM" id="SSF89009">
    <property type="entry name" value="GAT-like domain"/>
    <property type="match status" value="1"/>
</dbReference>
<dbReference type="InterPro" id="IPR002014">
    <property type="entry name" value="VHS_dom"/>
</dbReference>
<organism evidence="7 8">
    <name type="scientific">Scophthalmus maximus</name>
    <name type="common">Turbot</name>
    <name type="synonym">Psetta maxima</name>
    <dbReference type="NCBI Taxonomy" id="52904"/>
    <lineage>
        <taxon>Eukaryota</taxon>
        <taxon>Metazoa</taxon>
        <taxon>Chordata</taxon>
        <taxon>Craniata</taxon>
        <taxon>Vertebrata</taxon>
        <taxon>Euteleostomi</taxon>
        <taxon>Actinopterygii</taxon>
        <taxon>Neopterygii</taxon>
        <taxon>Teleostei</taxon>
        <taxon>Neoteleostei</taxon>
        <taxon>Acanthomorphata</taxon>
        <taxon>Carangaria</taxon>
        <taxon>Pleuronectiformes</taxon>
        <taxon>Pleuronectoidei</taxon>
        <taxon>Scophthalmidae</taxon>
        <taxon>Scophthalmus</taxon>
    </lineage>
</organism>
<evidence type="ECO:0000259" key="5">
    <source>
        <dbReference type="PROSITE" id="PS50179"/>
    </source>
</evidence>
<dbReference type="AlphaFoldDB" id="A0A2U9CPE4"/>
<evidence type="ECO:0000259" key="6">
    <source>
        <dbReference type="PROSITE" id="PS50909"/>
    </source>
</evidence>
<dbReference type="Gene3D" id="1.25.40.90">
    <property type="match status" value="1"/>
</dbReference>
<gene>
    <name evidence="7" type="ORF">SMAX5B_006531</name>
</gene>
<dbReference type="GO" id="GO:0015031">
    <property type="term" value="P:protein transport"/>
    <property type="evidence" value="ECO:0007669"/>
    <property type="project" value="UniProtKB-UniRule"/>
</dbReference>
<protein>
    <submittedName>
        <fullName evidence="7">Putative target of Myb protein 1-like</fullName>
    </submittedName>
</protein>
<dbReference type="GO" id="GO:0035091">
    <property type="term" value="F:phosphatidylinositol binding"/>
    <property type="evidence" value="ECO:0007669"/>
    <property type="project" value="InterPro"/>
</dbReference>
<feature type="domain" description="VHS" evidence="5">
    <location>
        <begin position="20"/>
        <end position="152"/>
    </location>
</feature>
<dbReference type="EMBL" id="CP026261">
    <property type="protein sequence ID" value="AWP18504.1"/>
    <property type="molecule type" value="Genomic_DNA"/>
</dbReference>
<dbReference type="Gene3D" id="1.20.58.160">
    <property type="match status" value="1"/>
</dbReference>
<dbReference type="GO" id="GO:0030276">
    <property type="term" value="F:clathrin binding"/>
    <property type="evidence" value="ECO:0007669"/>
    <property type="project" value="TreeGrafter"/>
</dbReference>
<dbReference type="SUPFAM" id="SSF48464">
    <property type="entry name" value="ENTH/VHS domain"/>
    <property type="match status" value="1"/>
</dbReference>
<dbReference type="PROSITE" id="PS50179">
    <property type="entry name" value="VHS"/>
    <property type="match status" value="1"/>
</dbReference>
<evidence type="ECO:0000313" key="7">
    <source>
        <dbReference type="EMBL" id="AWP18504.1"/>
    </source>
</evidence>
<evidence type="ECO:0000256" key="4">
    <source>
        <dbReference type="PIRNR" id="PIRNR036948"/>
    </source>
</evidence>
<dbReference type="STRING" id="52904.ENSSMAP00000005866"/>
<dbReference type="GO" id="GO:0016020">
    <property type="term" value="C:membrane"/>
    <property type="evidence" value="ECO:0007669"/>
    <property type="project" value="TreeGrafter"/>
</dbReference>
<keyword evidence="2 4" id="KW-0813">Transport</keyword>
<dbReference type="Pfam" id="PF03127">
    <property type="entry name" value="GAT"/>
    <property type="match status" value="1"/>
</dbReference>
<accession>A0A2U9CPE4</accession>
<keyword evidence="3 4" id="KW-0653">Protein transport</keyword>
<dbReference type="InterPro" id="IPR004152">
    <property type="entry name" value="GAT_dom"/>
</dbReference>
<keyword evidence="8" id="KW-1185">Reference proteome</keyword>
<dbReference type="SMART" id="SM00288">
    <property type="entry name" value="VHS"/>
    <property type="match status" value="1"/>
</dbReference>
<sequence>MEFLLGNPFSTPVGQRIEYATSSSLESEDWAINMEICDMINSSEEGPKDAVRAIKKRIVGNNNFKEVILTLTVLETCVKNCGYRFHILVTTRDFTEGVLVRAIIPRNNPPLVVHDRVLSIIQAWADAFRSSPDLTGVVSVYEDLRRKGLEFPMTELDGYSSGQAPKKVKRLKAELGVVRSNLTMMSDMMSQLDPVTVKQADMELLEQLYTVCKEMQDRIVKMVPRLSEEKLIEELLATNDEMNSAFTRYHRFERHITNGQNTTQKSHTYVNLSELDVTAESQESGVASATSDSLSSQLTKLSTSESDHTLLQKIHSSTQQTPSEDAVEGLARAKDSRLHNTATIPISQSNVMEDIEKWLELDDEYDDFEDSDGVTSEEFDKFLAGRAKAADRLPSLRDSSQDTNDSES</sequence>
<dbReference type="InterPro" id="IPR038425">
    <property type="entry name" value="GAT_sf"/>
</dbReference>
<dbReference type="FunFam" id="1.25.40.90:FF:000003">
    <property type="entry name" value="TOM1-like protein 2 isoform X1"/>
    <property type="match status" value="1"/>
</dbReference>
<dbReference type="PANTHER" id="PTHR13856:SF32">
    <property type="entry name" value="TARGET OF MYB1 MEMBRANE TRAFFICKING PROTEIN"/>
    <property type="match status" value="1"/>
</dbReference>
<dbReference type="GO" id="GO:0043130">
    <property type="term" value="F:ubiquitin binding"/>
    <property type="evidence" value="ECO:0007669"/>
    <property type="project" value="InterPro"/>
</dbReference>
<feature type="domain" description="GAT" evidence="6">
    <location>
        <begin position="166"/>
        <end position="254"/>
    </location>
</feature>
<evidence type="ECO:0000256" key="3">
    <source>
        <dbReference type="ARBA" id="ARBA00022927"/>
    </source>
</evidence>
<evidence type="ECO:0000313" key="8">
    <source>
        <dbReference type="Proteomes" id="UP000246464"/>
    </source>
</evidence>
<dbReference type="Pfam" id="PF00790">
    <property type="entry name" value="VHS"/>
    <property type="match status" value="1"/>
</dbReference>
<dbReference type="PIRSF" id="PIRSF036948">
    <property type="entry name" value="TOM1"/>
    <property type="match status" value="1"/>
</dbReference>
<dbReference type="Proteomes" id="UP000246464">
    <property type="component" value="Chromosome 19"/>
</dbReference>